<dbReference type="AlphaFoldDB" id="I0HA13"/>
<dbReference type="Pfam" id="PF13561">
    <property type="entry name" value="adh_short_C2"/>
    <property type="match status" value="1"/>
</dbReference>
<keyword evidence="2" id="KW-0560">Oxidoreductase</keyword>
<dbReference type="PATRIC" id="fig|512565.3.peg.4614"/>
<dbReference type="InterPro" id="IPR002347">
    <property type="entry name" value="SDR_fam"/>
</dbReference>
<dbReference type="STRING" id="512565.AMIS_46300"/>
<name>I0HA13_ACTM4</name>
<dbReference type="PRINTS" id="PR00081">
    <property type="entry name" value="GDHRDH"/>
</dbReference>
<dbReference type="CDD" id="cd05233">
    <property type="entry name" value="SDR_c"/>
    <property type="match status" value="1"/>
</dbReference>
<reference evidence="3 4" key="1">
    <citation type="submission" date="2012-02" db="EMBL/GenBank/DDBJ databases">
        <title>Complete genome sequence of Actinoplanes missouriensis 431 (= NBRC 102363).</title>
        <authorList>
            <person name="Ohnishi Y."/>
            <person name="Ishikawa J."/>
            <person name="Sekine M."/>
            <person name="Hosoyama A."/>
            <person name="Harada T."/>
            <person name="Narita H."/>
            <person name="Hata T."/>
            <person name="Konno Y."/>
            <person name="Tutikane K."/>
            <person name="Fujita N."/>
            <person name="Horinouchi S."/>
            <person name="Hayakawa M."/>
        </authorList>
    </citation>
    <scope>NUCLEOTIDE SEQUENCE [LARGE SCALE GENOMIC DNA]</scope>
    <source>
        <strain evidence="4">ATCC 14538 / DSM 43046 / CBS 188.64 / JCM 3121 / NBRC 102363 / NCIMB 12654 / NRRL B-3342 / UNCC 431</strain>
    </source>
</reference>
<dbReference type="HOGENOM" id="CLU_010194_1_2_11"/>
<dbReference type="Gene3D" id="3.40.50.720">
    <property type="entry name" value="NAD(P)-binding Rossmann-like Domain"/>
    <property type="match status" value="1"/>
</dbReference>
<dbReference type="PANTHER" id="PTHR43477:SF1">
    <property type="entry name" value="DIHYDROANTICAPSIN 7-DEHYDROGENASE"/>
    <property type="match status" value="1"/>
</dbReference>
<dbReference type="RefSeq" id="WP_014444739.1">
    <property type="nucleotide sequence ID" value="NC_017093.1"/>
</dbReference>
<dbReference type="InterPro" id="IPR051122">
    <property type="entry name" value="SDR_DHRS6-like"/>
</dbReference>
<evidence type="ECO:0000256" key="1">
    <source>
        <dbReference type="ARBA" id="ARBA00006484"/>
    </source>
</evidence>
<dbReference type="Proteomes" id="UP000007882">
    <property type="component" value="Chromosome"/>
</dbReference>
<gene>
    <name evidence="3" type="ordered locus">AMIS_46300</name>
</gene>
<evidence type="ECO:0000313" key="3">
    <source>
        <dbReference type="EMBL" id="BAL89850.1"/>
    </source>
</evidence>
<evidence type="ECO:0000313" key="4">
    <source>
        <dbReference type="Proteomes" id="UP000007882"/>
    </source>
</evidence>
<dbReference type="KEGG" id="ams:AMIS_46300"/>
<accession>I0HA13</accession>
<dbReference type="PANTHER" id="PTHR43477">
    <property type="entry name" value="DIHYDROANTICAPSIN 7-DEHYDROGENASE"/>
    <property type="match status" value="1"/>
</dbReference>
<dbReference type="InterPro" id="IPR036291">
    <property type="entry name" value="NAD(P)-bd_dom_sf"/>
</dbReference>
<dbReference type="OrthoDB" id="9806974at2"/>
<protein>
    <submittedName>
        <fullName evidence="3">Putative short-chain dehydrogenase</fullName>
    </submittedName>
</protein>
<comment type="similarity">
    <text evidence="1">Belongs to the short-chain dehydrogenases/reductases (SDR) family.</text>
</comment>
<keyword evidence="4" id="KW-1185">Reference proteome</keyword>
<proteinExistence type="inferred from homology"/>
<dbReference type="eggNOG" id="COG1028">
    <property type="taxonomic scope" value="Bacteria"/>
</dbReference>
<sequence length="239" mass="24819">MNALDGTTVVVIGGTAGIGLATARQAHAAGARLIVTGRDEARLTRVRDELGATTVVLDLFDTAALTTFFAGLPEPVDHVLLSGPGPAYGPIREIDFEDARRELDAHLLTPLRVARECADRVRPGGSLTLISGTGARRPGHGMALIAIGTAGLSSITANAALELAPLRVNTVAAGFVDTALSARLLGDQLDQRRDELRRTLPTGRVVGPDDVAALILHLMGNPALTGGVHDVDGGQKLVR</sequence>
<dbReference type="SUPFAM" id="SSF51735">
    <property type="entry name" value="NAD(P)-binding Rossmann-fold domains"/>
    <property type="match status" value="1"/>
</dbReference>
<evidence type="ECO:0000256" key="2">
    <source>
        <dbReference type="ARBA" id="ARBA00023002"/>
    </source>
</evidence>
<dbReference type="EMBL" id="AP012319">
    <property type="protein sequence ID" value="BAL89850.1"/>
    <property type="molecule type" value="Genomic_DNA"/>
</dbReference>
<organism evidence="3 4">
    <name type="scientific">Actinoplanes missouriensis (strain ATCC 14538 / DSM 43046 / CBS 188.64 / JCM 3121 / NBRC 102363 / NCIMB 12654 / NRRL B-3342 / UNCC 431)</name>
    <dbReference type="NCBI Taxonomy" id="512565"/>
    <lineage>
        <taxon>Bacteria</taxon>
        <taxon>Bacillati</taxon>
        <taxon>Actinomycetota</taxon>
        <taxon>Actinomycetes</taxon>
        <taxon>Micromonosporales</taxon>
        <taxon>Micromonosporaceae</taxon>
        <taxon>Actinoplanes</taxon>
    </lineage>
</organism>
<dbReference type="GO" id="GO:0016491">
    <property type="term" value="F:oxidoreductase activity"/>
    <property type="evidence" value="ECO:0007669"/>
    <property type="project" value="UniProtKB-KW"/>
</dbReference>